<dbReference type="EMBL" id="SPQT01000025">
    <property type="protein sequence ID" value="TFV43166.1"/>
    <property type="molecule type" value="Genomic_DNA"/>
</dbReference>
<evidence type="ECO:0000313" key="2">
    <source>
        <dbReference type="Proteomes" id="UP000297966"/>
    </source>
</evidence>
<proteinExistence type="predicted"/>
<keyword evidence="2" id="KW-1185">Reference proteome</keyword>
<dbReference type="Proteomes" id="UP000297966">
    <property type="component" value="Unassembled WGS sequence"/>
</dbReference>
<dbReference type="RefSeq" id="WP_135177785.1">
    <property type="nucleotide sequence ID" value="NZ_SPQT01000025.1"/>
</dbReference>
<evidence type="ECO:0000313" key="1">
    <source>
        <dbReference type="EMBL" id="TFV43166.1"/>
    </source>
</evidence>
<name>A0A4Y9LJK6_9BRAD</name>
<sequence>MFQLFLRARTHDFLRDRIRGEAGFRARSPERDAETDQSRIEAIMIAIEDALHAAEREQSGLNRRVEDVLARAAVTLGNGDDEYLEREALDNHHQDLFDREIQNGQRRLKELGSSIAHYKVLKAAVLCRFPDYRPGSGENVKPYRS</sequence>
<accession>A0A4Y9LJK6</accession>
<dbReference type="OrthoDB" id="8139499at2"/>
<reference evidence="1 2" key="1">
    <citation type="submission" date="2019-03" db="EMBL/GenBank/DDBJ databases">
        <title>Bradyrhizobium diversity isolated from nodules of Chamaecrista fasciculata.</title>
        <authorList>
            <person name="Klepa M.S."/>
            <person name="Urquiaga M.O."/>
            <person name="Hungria M."/>
            <person name="Delamuta J.R."/>
        </authorList>
    </citation>
    <scope>NUCLEOTIDE SEQUENCE [LARGE SCALE GENOMIC DNA]</scope>
    <source>
        <strain evidence="1 2">CNPSo 3448</strain>
    </source>
</reference>
<protein>
    <submittedName>
        <fullName evidence="1">Uncharacterized protein</fullName>
    </submittedName>
</protein>
<dbReference type="AlphaFoldDB" id="A0A4Y9LJK6"/>
<gene>
    <name evidence="1" type="ORF">E4K65_33595</name>
</gene>
<comment type="caution">
    <text evidence="1">The sequence shown here is derived from an EMBL/GenBank/DDBJ whole genome shotgun (WGS) entry which is preliminary data.</text>
</comment>
<organism evidence="1 2">
    <name type="scientific">Bradyrhizobium niftali</name>
    <dbReference type="NCBI Taxonomy" id="2560055"/>
    <lineage>
        <taxon>Bacteria</taxon>
        <taxon>Pseudomonadati</taxon>
        <taxon>Pseudomonadota</taxon>
        <taxon>Alphaproteobacteria</taxon>
        <taxon>Hyphomicrobiales</taxon>
        <taxon>Nitrobacteraceae</taxon>
        <taxon>Bradyrhizobium</taxon>
    </lineage>
</organism>